<evidence type="ECO:0000313" key="6">
    <source>
        <dbReference type="Proteomes" id="UP000177141"/>
    </source>
</evidence>
<dbReference type="PIRSF" id="PIRSF015689">
    <property type="entry name" value="Actaldh_dh_actl"/>
    <property type="match status" value="1"/>
</dbReference>
<protein>
    <recommendedName>
        <fullName evidence="3">Acetaldehyde dehydrogenase</fullName>
        <ecNumber evidence="3">1.2.1.10</ecNumber>
    </recommendedName>
    <alternativeName>
        <fullName evidence="3">Acetaldehyde dehydrogenase [acetylating]</fullName>
    </alternativeName>
</protein>
<comment type="caution">
    <text evidence="5">The sequence shown here is derived from an EMBL/GenBank/DDBJ whole genome shotgun (WGS) entry which is preliminary data.</text>
</comment>
<dbReference type="SUPFAM" id="SSF51735">
    <property type="entry name" value="NAD(P)-binding Rossmann-fold domains"/>
    <property type="match status" value="1"/>
</dbReference>
<comment type="similarity">
    <text evidence="1 3">Belongs to the acetaldehyde dehydrogenase family.</text>
</comment>
<dbReference type="EC" id="1.2.1.10" evidence="3"/>
<dbReference type="AlphaFoldDB" id="A0A1F7IUJ4"/>
<feature type="binding site" evidence="3">
    <location>
        <begin position="164"/>
        <end position="172"/>
    </location>
    <ligand>
        <name>NAD(+)</name>
        <dbReference type="ChEBI" id="CHEBI:57540"/>
    </ligand>
</feature>
<dbReference type="CDD" id="cd23933">
    <property type="entry name" value="ALDH_C"/>
    <property type="match status" value="1"/>
</dbReference>
<evidence type="ECO:0000256" key="2">
    <source>
        <dbReference type="ARBA" id="ARBA00023027"/>
    </source>
</evidence>
<keyword evidence="3" id="KW-0058">Aromatic hydrocarbons catabolism</keyword>
<evidence type="ECO:0000259" key="4">
    <source>
        <dbReference type="SMART" id="SM00859"/>
    </source>
</evidence>
<dbReference type="Pfam" id="PF09290">
    <property type="entry name" value="AcetDehyd-dimer"/>
    <property type="match status" value="1"/>
</dbReference>
<feature type="active site" description="Acyl-thioester intermediate" evidence="3">
    <location>
        <position position="132"/>
    </location>
</feature>
<evidence type="ECO:0000256" key="3">
    <source>
        <dbReference type="HAMAP-Rule" id="MF_01657"/>
    </source>
</evidence>
<feature type="binding site" evidence="3">
    <location>
        <begin position="17"/>
        <end position="20"/>
    </location>
    <ligand>
        <name>NAD(+)</name>
        <dbReference type="ChEBI" id="CHEBI:57540"/>
    </ligand>
</feature>
<keyword evidence="2 3" id="KW-0520">NAD</keyword>
<dbReference type="Proteomes" id="UP000177141">
    <property type="component" value="Unassembled WGS sequence"/>
</dbReference>
<gene>
    <name evidence="5" type="ORF">A3A93_02785</name>
</gene>
<reference evidence="5 6" key="1">
    <citation type="journal article" date="2016" name="Nat. Commun.">
        <title>Thousands of microbial genomes shed light on interconnected biogeochemical processes in an aquifer system.</title>
        <authorList>
            <person name="Anantharaman K."/>
            <person name="Brown C.T."/>
            <person name="Hug L.A."/>
            <person name="Sharon I."/>
            <person name="Castelle C.J."/>
            <person name="Probst A.J."/>
            <person name="Thomas B.C."/>
            <person name="Singh A."/>
            <person name="Wilkins M.J."/>
            <person name="Karaoz U."/>
            <person name="Brodie E.L."/>
            <person name="Williams K.H."/>
            <person name="Hubbard S.S."/>
            <person name="Banfield J.F."/>
        </authorList>
    </citation>
    <scope>NUCLEOTIDE SEQUENCE [LARGE SCALE GENOMIC DNA]</scope>
</reference>
<dbReference type="GO" id="GO:0008774">
    <property type="term" value="F:acetaldehyde dehydrogenase (acetylating) activity"/>
    <property type="evidence" value="ECO:0007669"/>
    <property type="project" value="UniProtKB-UniRule"/>
</dbReference>
<dbReference type="NCBIfam" id="TIGR03215">
    <property type="entry name" value="ac_ald_DH_ac"/>
    <property type="match status" value="1"/>
</dbReference>
<dbReference type="NCBIfam" id="NF006157">
    <property type="entry name" value="PRK08300.1"/>
    <property type="match status" value="1"/>
</dbReference>
<dbReference type="InterPro" id="IPR015426">
    <property type="entry name" value="Acetylaldehyde_DH_C"/>
</dbReference>
<feature type="domain" description="Semialdehyde dehydrogenase NAD-binding" evidence="4">
    <location>
        <begin position="11"/>
        <end position="124"/>
    </location>
</feature>
<dbReference type="GO" id="GO:0051287">
    <property type="term" value="F:NAD binding"/>
    <property type="evidence" value="ECO:0007669"/>
    <property type="project" value="UniProtKB-UniRule"/>
</dbReference>
<feature type="binding site" evidence="3">
    <location>
        <position position="274"/>
    </location>
    <ligand>
        <name>NAD(+)</name>
        <dbReference type="ChEBI" id="CHEBI:57540"/>
    </ligand>
</feature>
<dbReference type="SUPFAM" id="SSF55347">
    <property type="entry name" value="Glyceraldehyde-3-phosphate dehydrogenase-like, C-terminal domain"/>
    <property type="match status" value="1"/>
</dbReference>
<dbReference type="InterPro" id="IPR036291">
    <property type="entry name" value="NAD(P)-bd_dom_sf"/>
</dbReference>
<dbReference type="Gene3D" id="3.40.50.720">
    <property type="entry name" value="NAD(P)-binding Rossmann-like Domain"/>
    <property type="match status" value="1"/>
</dbReference>
<dbReference type="Pfam" id="PF01118">
    <property type="entry name" value="Semialdhyde_dh"/>
    <property type="match status" value="1"/>
</dbReference>
<name>A0A1F7IUJ4_9BACT</name>
<dbReference type="SMART" id="SM00859">
    <property type="entry name" value="Semialdhyde_dh"/>
    <property type="match status" value="1"/>
</dbReference>
<dbReference type="EMBL" id="MGAL01000036">
    <property type="protein sequence ID" value="OGK47023.1"/>
    <property type="molecule type" value="Genomic_DNA"/>
</dbReference>
<dbReference type="InterPro" id="IPR000534">
    <property type="entry name" value="Semialdehyde_DH_NAD-bd"/>
</dbReference>
<accession>A0A1F7IUJ4</accession>
<comment type="catalytic activity">
    <reaction evidence="3">
        <text>acetaldehyde + NAD(+) + CoA = acetyl-CoA + NADH + H(+)</text>
        <dbReference type="Rhea" id="RHEA:23288"/>
        <dbReference type="ChEBI" id="CHEBI:15343"/>
        <dbReference type="ChEBI" id="CHEBI:15378"/>
        <dbReference type="ChEBI" id="CHEBI:57287"/>
        <dbReference type="ChEBI" id="CHEBI:57288"/>
        <dbReference type="ChEBI" id="CHEBI:57540"/>
        <dbReference type="ChEBI" id="CHEBI:57945"/>
        <dbReference type="EC" id="1.2.1.10"/>
    </reaction>
</comment>
<proteinExistence type="inferred from homology"/>
<dbReference type="Gene3D" id="3.30.360.10">
    <property type="entry name" value="Dihydrodipicolinate Reductase, domain 2"/>
    <property type="match status" value="1"/>
</dbReference>
<dbReference type="InterPro" id="IPR003361">
    <property type="entry name" value="Acetaldehyde_dehydrogenase"/>
</dbReference>
<sequence>MTAKKWGKKIKVGIIGTGNIGSDLLVKIMRSKYIECSIFTGQNPDSHGIKRAKALGIKTSYESIKVIEKNPKVCSIVFDATSARAHEIHAPILKKLGIYAIDMTPSRIGKMCIPIINLEDGMKAKNVNMITCGGQATTPIINVIMKIHPEIKYIEIVSSVASKSAGIGTRDNIDEYTQTTSEGIMHFTGVKEAKTIIILNPADPPIYMHNTIYASVENPKINLIRKKFKEVVSKIQKYVPGYKLIVEPIYTNGLLTTMVEVVGRGDYLPVYAGNLDIINCTAIVVAEEYAKRKLMTS</sequence>
<evidence type="ECO:0000313" key="5">
    <source>
        <dbReference type="EMBL" id="OGK47023.1"/>
    </source>
</evidence>
<dbReference type="HAMAP" id="MF_01657">
    <property type="entry name" value="Ac_ald_DH_ac"/>
    <property type="match status" value="1"/>
</dbReference>
<keyword evidence="3" id="KW-0560">Oxidoreductase</keyword>
<evidence type="ECO:0000256" key="1">
    <source>
        <dbReference type="ARBA" id="ARBA00009244"/>
    </source>
</evidence>
<dbReference type="STRING" id="1802061.A3A93_02785"/>
<organism evidence="5 6">
    <name type="scientific">Candidatus Roizmanbacteria bacterium RIFCSPLOWO2_01_FULL_38_12</name>
    <dbReference type="NCBI Taxonomy" id="1802061"/>
    <lineage>
        <taxon>Bacteria</taxon>
        <taxon>Candidatus Roizmaniibacteriota</taxon>
    </lineage>
</organism>